<evidence type="ECO:0000313" key="2">
    <source>
        <dbReference type="Proteomes" id="UP000594454"/>
    </source>
</evidence>
<accession>A0A7R8UXU3</accession>
<dbReference type="AlphaFoldDB" id="A0A7R8UXU3"/>
<name>A0A7R8UXU3_HERIL</name>
<protein>
    <submittedName>
        <fullName evidence="1">Uncharacterized protein</fullName>
    </submittedName>
</protein>
<sequence length="68" mass="7604">METNACKWTCVPIVAVEPGLLEDNSDENNARVCPLFPVLAILCGTIIQDAKCDKHDKHIHSPNLREYL</sequence>
<organism evidence="1 2">
    <name type="scientific">Hermetia illucens</name>
    <name type="common">Black soldier fly</name>
    <dbReference type="NCBI Taxonomy" id="343691"/>
    <lineage>
        <taxon>Eukaryota</taxon>
        <taxon>Metazoa</taxon>
        <taxon>Ecdysozoa</taxon>
        <taxon>Arthropoda</taxon>
        <taxon>Hexapoda</taxon>
        <taxon>Insecta</taxon>
        <taxon>Pterygota</taxon>
        <taxon>Neoptera</taxon>
        <taxon>Endopterygota</taxon>
        <taxon>Diptera</taxon>
        <taxon>Brachycera</taxon>
        <taxon>Stratiomyomorpha</taxon>
        <taxon>Stratiomyidae</taxon>
        <taxon>Hermetiinae</taxon>
        <taxon>Hermetia</taxon>
    </lineage>
</organism>
<dbReference type="EMBL" id="LR899012">
    <property type="protein sequence ID" value="CAD7087939.1"/>
    <property type="molecule type" value="Genomic_DNA"/>
</dbReference>
<dbReference type="Proteomes" id="UP000594454">
    <property type="component" value="Chromosome 4"/>
</dbReference>
<reference evidence="1 2" key="1">
    <citation type="submission" date="2020-11" db="EMBL/GenBank/DDBJ databases">
        <authorList>
            <person name="Wallbank WR R."/>
            <person name="Pardo Diaz C."/>
            <person name="Kozak K."/>
            <person name="Martin S."/>
            <person name="Jiggins C."/>
            <person name="Moest M."/>
            <person name="Warren A I."/>
            <person name="Generalovic N T."/>
            <person name="Byers J.R.P. K."/>
            <person name="Montejo-Kovacevich G."/>
            <person name="Yen C E."/>
        </authorList>
    </citation>
    <scope>NUCLEOTIDE SEQUENCE [LARGE SCALE GENOMIC DNA]</scope>
</reference>
<keyword evidence="2" id="KW-1185">Reference proteome</keyword>
<evidence type="ECO:0000313" key="1">
    <source>
        <dbReference type="EMBL" id="CAD7087939.1"/>
    </source>
</evidence>
<gene>
    <name evidence="1" type="ORF">HERILL_LOCUS10611</name>
</gene>
<proteinExistence type="predicted"/>
<dbReference type="InParanoid" id="A0A7R8UXU3"/>